<feature type="region of interest" description="Disordered" evidence="1">
    <location>
        <begin position="871"/>
        <end position="892"/>
    </location>
</feature>
<accession>A0A3B6FZ91</accession>
<dbReference type="Proteomes" id="UP000019116">
    <property type="component" value="Chromosome 3B"/>
</dbReference>
<feature type="region of interest" description="Disordered" evidence="1">
    <location>
        <begin position="1400"/>
        <end position="1545"/>
    </location>
</feature>
<dbReference type="InterPro" id="IPR035445">
    <property type="entry name" value="GYF-like_dom_sf"/>
</dbReference>
<feature type="domain" description="GYF" evidence="2">
    <location>
        <begin position="501"/>
        <end position="552"/>
    </location>
</feature>
<dbReference type="SMART" id="SM00444">
    <property type="entry name" value="GYF"/>
    <property type="match status" value="1"/>
</dbReference>
<feature type="region of interest" description="Disordered" evidence="1">
    <location>
        <begin position="1095"/>
        <end position="1119"/>
    </location>
</feature>
<organism evidence="3">
    <name type="scientific">Triticum aestivum</name>
    <name type="common">Wheat</name>
    <dbReference type="NCBI Taxonomy" id="4565"/>
    <lineage>
        <taxon>Eukaryota</taxon>
        <taxon>Viridiplantae</taxon>
        <taxon>Streptophyta</taxon>
        <taxon>Embryophyta</taxon>
        <taxon>Tracheophyta</taxon>
        <taxon>Spermatophyta</taxon>
        <taxon>Magnoliopsida</taxon>
        <taxon>Liliopsida</taxon>
        <taxon>Poales</taxon>
        <taxon>Poaceae</taxon>
        <taxon>BOP clade</taxon>
        <taxon>Pooideae</taxon>
        <taxon>Triticodae</taxon>
        <taxon>Triticeae</taxon>
        <taxon>Triticinae</taxon>
        <taxon>Triticum</taxon>
    </lineage>
</organism>
<dbReference type="EnsemblPlants" id="TraesCS3B02G470800.2">
    <property type="protein sequence ID" value="TraesCS3B02G470800.2"/>
    <property type="gene ID" value="TraesCS3B02G470800"/>
</dbReference>
<reference evidence="3" key="1">
    <citation type="submission" date="2018-08" db="EMBL/GenBank/DDBJ databases">
        <authorList>
            <person name="Rossello M."/>
        </authorList>
    </citation>
    <scope>NUCLEOTIDE SEQUENCE [LARGE SCALE GENOMIC DNA]</scope>
    <source>
        <strain evidence="3">cv. Chinese Spring</strain>
    </source>
</reference>
<feature type="compositionally biased region" description="Polar residues" evidence="1">
    <location>
        <begin position="590"/>
        <end position="610"/>
    </location>
</feature>
<dbReference type="SMR" id="A0A3B6FZ91"/>
<feature type="compositionally biased region" description="Basic and acidic residues" evidence="1">
    <location>
        <begin position="167"/>
        <end position="206"/>
    </location>
</feature>
<dbReference type="Gramene" id="TraesCS3B02G470800.2">
    <property type="protein sequence ID" value="TraesCS3B02G470800.2"/>
    <property type="gene ID" value="TraesCS3B02G470800"/>
</dbReference>
<dbReference type="SUPFAM" id="SSF55277">
    <property type="entry name" value="GYF domain"/>
    <property type="match status" value="1"/>
</dbReference>
<feature type="region of interest" description="Disordered" evidence="1">
    <location>
        <begin position="551"/>
        <end position="624"/>
    </location>
</feature>
<name>A0A3B6FZ91_WHEAT</name>
<evidence type="ECO:0000259" key="2">
    <source>
        <dbReference type="PROSITE" id="PS50829"/>
    </source>
</evidence>
<dbReference type="PANTHER" id="PTHR46992:SF1">
    <property type="entry name" value="GYF DOMAIN-CONTAINING PROTEIN"/>
    <property type="match status" value="1"/>
</dbReference>
<proteinExistence type="predicted"/>
<feature type="region of interest" description="Disordered" evidence="1">
    <location>
        <begin position="423"/>
        <end position="448"/>
    </location>
</feature>
<feature type="compositionally biased region" description="Polar residues" evidence="1">
    <location>
        <begin position="1411"/>
        <end position="1425"/>
    </location>
</feature>
<keyword evidence="4" id="KW-1185">Reference proteome</keyword>
<feature type="region of interest" description="Disordered" evidence="1">
    <location>
        <begin position="1028"/>
        <end position="1062"/>
    </location>
</feature>
<feature type="compositionally biased region" description="Polar residues" evidence="1">
    <location>
        <begin position="1471"/>
        <end position="1481"/>
    </location>
</feature>
<dbReference type="Gramene" id="TraesCS3B03G1163500.1">
    <property type="protein sequence ID" value="TraesCS3B03G1163500.1.CDS"/>
    <property type="gene ID" value="TraesCS3B03G1163500"/>
</dbReference>
<dbReference type="Gene3D" id="3.30.1490.40">
    <property type="match status" value="1"/>
</dbReference>
<feature type="region of interest" description="Disordered" evidence="1">
    <location>
        <begin position="685"/>
        <end position="706"/>
    </location>
</feature>
<feature type="region of interest" description="Disordered" evidence="1">
    <location>
        <begin position="71"/>
        <end position="284"/>
    </location>
</feature>
<dbReference type="Pfam" id="PF02213">
    <property type="entry name" value="GYF"/>
    <property type="match status" value="1"/>
</dbReference>
<protein>
    <recommendedName>
        <fullName evidence="2">GYF domain-containing protein</fullName>
    </recommendedName>
</protein>
<dbReference type="OMA" id="SYGAMGE"/>
<dbReference type="PROSITE" id="PS50829">
    <property type="entry name" value="GYF"/>
    <property type="match status" value="1"/>
</dbReference>
<sequence>MAERKLDRFAALGKDALSLGIDEDRSTAAAMGFVDDPKDQQHLENIIPLSPQWLYAKPSDAKNTCLQISAPHGSLLEPSEKDGRMLEGSGAKKERRRNAFDAGWLDEERETSLLGRRDHKKEVDRELENRKNDRRSDNVSARDNNDSRAAPTSGRWDDGSTRNSGNEGRRDGKWSLRWGPDDKEKDSKPEKKMDAEKDEPHGEKHTLPVRLLPESDSRDKWRPRHRQETQTSGTATYRAAPGFGLEKGRVKESNVGFAPGRGRANPNSVPSFSRPSSAGPIGAPPVYGRRAATAGAFRYPRGKLLDIYRQQKVVQSFEDGRRMLEEVPPITLSTSVKPLAFVTPDNNEEAVLEDIRKGRVTSSEATNTTALQKERNKDLEAFGIDANKDKSAEAFSGLSHEGSAALISEKDPFYNEGMFAGGITGPPKKPTEENAPSHPHGLSGIREDTKFNEVKPSADIDPSTKLHDDSNAQFNVNVDYPTGQASYTETKAGGQDSYPEELTLYYLDPQGGVQGPFMGTDIVSWYEDGYFGLELPVRLAQAPDDAPFRPLSDLMPYLGHKPQSLPPASRGGSAESPDSVHNNFEDALPTSGSFGKSDQTSKADSGNYAANPTRGDQEAPVQSRTGWFPSVEAQKTEANPDIRQQRIPVTVTQDAEEVLYTGRPTSGMGQSRPDFDNDRADFQLTSLDSRSGVGEANLPKQDAPRENELSPLGLLWSELEGMHPKQPLSSNVLGINERRNPKPTAPKDIPPANIRHGPLSRMNEAPVVRDEWPANLGRLDSINDANMSGLISQVEPELGHLNYEEQMLLTQIRREQLQQEQMMGRNNLEFPGQFAGQVFDSLHQHRQSINPPAPEVEHLLRVQFELEHQQRRQQLQQEQHRQQLQQEQHQRQLQQEQHQRQLQQRQAQLLQQQQQQQQQLILEQMLQQQLQSSNFGQANMVDQVLLREQLLNDLHHQPHHFQRQHDAAIEQLIQAKFGHGHHREQHNDMLDVLSRSNQRQALPLEQQILLGLHHDQLQTQQLANAIRQHAGREEERHLSGGWPMDDPSQFIRTGTSPNQSHASRLGQFDLLQSLQRSSSVEHHDHLDRSLSMHERLHRGGQGMHSLERSGSLPGGAPLSNPDVVNALARHHGLGQMETHGDLYSAGQMPMHASGVHPQQHRLQEQLSGSHMGRLERNWSDANGQLQNSLMEASRINQLQIEAEKQRRNVEMNLPIDNPHAWASLMNNERNPEAELSDMIHQKLVLQAQQSRGFPDVPATASFGRKEPSSLFAQPAADNPLRSSVDRLSFDDPLAERSHFSKMGHLGQDGPTTLDILPNNIEMNRKLGLRSSSATMLDMQRGEFPDVMGGSASTNQLVGNANDVARRKRQGSSANLAVEDTDFSEAVSNWVDTGIPKGSSHSLLKRTANPHAATSQATSTDLSSAIRSKKAGHASSASSDEHKMESGVTSAAHAVEATASANKEAGSFGIPPSSNQDASGPSFSEMLKSTKKPPLQYDASESADGGPGGKGTKKKAKKGKQIDPSLLGFKVHSNRILMGEIHRPDD</sequence>
<evidence type="ECO:0000313" key="3">
    <source>
        <dbReference type="EnsemblPlants" id="TraesCS3B02G470800.2"/>
    </source>
</evidence>
<dbReference type="STRING" id="4565.A0A3B6FZ91"/>
<reference evidence="3" key="2">
    <citation type="submission" date="2018-10" db="UniProtKB">
        <authorList>
            <consortium name="EnsemblPlants"/>
        </authorList>
    </citation>
    <scope>IDENTIFICATION</scope>
</reference>
<dbReference type="CDD" id="cd00072">
    <property type="entry name" value="GYF"/>
    <property type="match status" value="1"/>
</dbReference>
<evidence type="ECO:0000256" key="1">
    <source>
        <dbReference type="SAM" id="MobiDB-lite"/>
    </source>
</evidence>
<feature type="region of interest" description="Disordered" evidence="1">
    <location>
        <begin position="739"/>
        <end position="759"/>
    </location>
</feature>
<dbReference type="PANTHER" id="PTHR46992">
    <property type="entry name" value="GYF DOMAIN-CONTAINING PROTEIN"/>
    <property type="match status" value="1"/>
</dbReference>
<evidence type="ECO:0000313" key="4">
    <source>
        <dbReference type="Proteomes" id="UP000019116"/>
    </source>
</evidence>
<feature type="compositionally biased region" description="Polar residues" evidence="1">
    <location>
        <begin position="265"/>
        <end position="276"/>
    </location>
</feature>
<feature type="compositionally biased region" description="Low complexity" evidence="1">
    <location>
        <begin position="1447"/>
        <end position="1460"/>
    </location>
</feature>
<feature type="compositionally biased region" description="Basic and acidic residues" evidence="1">
    <location>
        <begin position="120"/>
        <end position="137"/>
    </location>
</feature>
<feature type="compositionally biased region" description="Low complexity" evidence="1">
    <location>
        <begin position="872"/>
        <end position="892"/>
    </location>
</feature>
<feature type="compositionally biased region" description="Polar residues" evidence="1">
    <location>
        <begin position="1050"/>
        <end position="1062"/>
    </location>
</feature>
<dbReference type="PaxDb" id="4565-Traes_3B_D05FD1B08.2"/>
<dbReference type="InterPro" id="IPR003169">
    <property type="entry name" value="GYF"/>
</dbReference>
<gene>
    <name evidence="3" type="primary">LOC123080342</name>
</gene>